<gene>
    <name evidence="2" type="ORF">ATO67_00145</name>
</gene>
<dbReference type="Proteomes" id="UP000070498">
    <property type="component" value="Unassembled WGS sequence"/>
</dbReference>
<organism evidence="2 3">
    <name type="scientific">Agrobacterium bohemicum</name>
    <dbReference type="NCBI Taxonomy" id="2052828"/>
    <lineage>
        <taxon>Bacteria</taxon>
        <taxon>Pseudomonadati</taxon>
        <taxon>Pseudomonadota</taxon>
        <taxon>Alphaproteobacteria</taxon>
        <taxon>Hyphomicrobiales</taxon>
        <taxon>Rhizobiaceae</taxon>
        <taxon>Rhizobium/Agrobacterium group</taxon>
        <taxon>Agrobacterium</taxon>
    </lineage>
</organism>
<dbReference type="STRING" id="2052828.ATO67_00145"/>
<dbReference type="AlphaFoldDB" id="A0A135P503"/>
<protein>
    <submittedName>
        <fullName evidence="2">Uncharacterized protein</fullName>
    </submittedName>
</protein>
<reference evidence="2 3" key="1">
    <citation type="submission" date="2015-11" db="EMBL/GenBank/DDBJ databases">
        <title>Draft genome sequence of Agrobacterium sp. R89-1.</title>
        <authorList>
            <person name="Zahradnik J."/>
            <person name="Kyslikova E."/>
            <person name="Palyzova A."/>
            <person name="Kyslik P."/>
        </authorList>
    </citation>
    <scope>NUCLEOTIDE SEQUENCE [LARGE SCALE GENOMIC DNA]</scope>
    <source>
        <strain evidence="2 3">R89-1</strain>
    </source>
</reference>
<accession>A0A135P503</accession>
<comment type="caution">
    <text evidence="2">The sequence shown here is derived from an EMBL/GenBank/DDBJ whole genome shotgun (WGS) entry which is preliminary data.</text>
</comment>
<keyword evidence="3" id="KW-1185">Reference proteome</keyword>
<feature type="region of interest" description="Disordered" evidence="1">
    <location>
        <begin position="88"/>
        <end position="108"/>
    </location>
</feature>
<proteinExistence type="predicted"/>
<sequence length="123" mass="13459">MPKIHPPPNRTVSRDSAGKAQVALASTRNVRVAVNAAKRQAYVAVRFPSRFGTAAAGLGDEPYGAKPGPFKARLNLTFHQRVRLPAGGEIYDDTEMPEATQMRSQRTNHTRDITAFACALRIE</sequence>
<evidence type="ECO:0000313" key="2">
    <source>
        <dbReference type="EMBL" id="KXG86490.1"/>
    </source>
</evidence>
<evidence type="ECO:0000313" key="3">
    <source>
        <dbReference type="Proteomes" id="UP000070498"/>
    </source>
</evidence>
<name>A0A135P503_9HYPH</name>
<dbReference type="EMBL" id="LNUW01000015">
    <property type="protein sequence ID" value="KXG86490.1"/>
    <property type="molecule type" value="Genomic_DNA"/>
</dbReference>
<evidence type="ECO:0000256" key="1">
    <source>
        <dbReference type="SAM" id="MobiDB-lite"/>
    </source>
</evidence>
<feature type="region of interest" description="Disordered" evidence="1">
    <location>
        <begin position="1"/>
        <end position="20"/>
    </location>
</feature>